<comment type="similarity">
    <text evidence="2">Belongs to the prokaryotic sulfate-binding protein family.</text>
</comment>
<dbReference type="PANTHER" id="PTHR30368">
    <property type="entry name" value="SULFATE-BINDING PROTEIN"/>
    <property type="match status" value="1"/>
</dbReference>
<keyword evidence="8" id="KW-1185">Reference proteome</keyword>
<dbReference type="KEGG" id="lxl:KDY119_01538"/>
<comment type="subcellular location">
    <subcellularLocation>
        <location evidence="1">Periplasm</location>
    </subcellularLocation>
</comment>
<dbReference type="PROSITE" id="PS51257">
    <property type="entry name" value="PROKAR_LIPOPROTEIN"/>
    <property type="match status" value="1"/>
</dbReference>
<feature type="signal peptide" evidence="6">
    <location>
        <begin position="1"/>
        <end position="34"/>
    </location>
</feature>
<evidence type="ECO:0000256" key="5">
    <source>
        <dbReference type="ARBA" id="ARBA00022764"/>
    </source>
</evidence>
<dbReference type="RefSeq" id="WP_036951271.1">
    <property type="nucleotide sequence ID" value="NZ_BAABIH010000028.1"/>
</dbReference>
<evidence type="ECO:0000313" key="8">
    <source>
        <dbReference type="Proteomes" id="UP000326702"/>
    </source>
</evidence>
<sequence length="336" mass="34254">MSRTPLRPAARAAVVATTAALALGLAACSGSSSAADKVAVVGYSVPQPAYDALEAAFQKTDAGKGVTFTSSFGASGSQSKAVAAGQKADYVAFSVGPDVQNLVPAKVDAGWSSDATQGNVSDSVVVIVTRKGNPLHITGWDDIVEPGVKIVTADPASSGSAKWNLLAAYEHELAMGGTEADAKAYLTKFFANTVSRASSGAVALTQFLGGTGDVLISYENEAIAARQAGNDVDYVVPDDTFLIENPAAVTKTAPKAAKDFLAFVKSDAGQKIFASKGFRPVSTSVDAGTVQGANDPAHPFPKVAKLTTIADLGGWDAVNKKFFGDSGLVTAIEGDS</sequence>
<organism evidence="7 8">
    <name type="scientific">Luteimicrobium xylanilyticum</name>
    <dbReference type="NCBI Taxonomy" id="1133546"/>
    <lineage>
        <taxon>Bacteria</taxon>
        <taxon>Bacillati</taxon>
        <taxon>Actinomycetota</taxon>
        <taxon>Actinomycetes</taxon>
        <taxon>Micrococcales</taxon>
        <taxon>Luteimicrobium</taxon>
    </lineage>
</organism>
<evidence type="ECO:0000256" key="6">
    <source>
        <dbReference type="SAM" id="SignalP"/>
    </source>
</evidence>
<evidence type="ECO:0000256" key="4">
    <source>
        <dbReference type="ARBA" id="ARBA00022729"/>
    </source>
</evidence>
<dbReference type="GO" id="GO:0042597">
    <property type="term" value="C:periplasmic space"/>
    <property type="evidence" value="ECO:0007669"/>
    <property type="project" value="UniProtKB-SubCell"/>
</dbReference>
<keyword evidence="5" id="KW-0574">Periplasm</keyword>
<dbReference type="SUPFAM" id="SSF53850">
    <property type="entry name" value="Periplasmic binding protein-like II"/>
    <property type="match status" value="1"/>
</dbReference>
<keyword evidence="4 6" id="KW-0732">Signal</keyword>
<protein>
    <submittedName>
        <fullName evidence="7">Sulfate-binding protein</fullName>
    </submittedName>
</protein>
<dbReference type="PANTHER" id="PTHR30368:SF2">
    <property type="entry name" value="SULFATE-BINDING PROTEIN"/>
    <property type="match status" value="1"/>
</dbReference>
<dbReference type="InterPro" id="IPR005669">
    <property type="entry name" value="Thiosulph/SO4-bd"/>
</dbReference>
<dbReference type="GO" id="GO:0140104">
    <property type="term" value="F:molecular carrier activity"/>
    <property type="evidence" value="ECO:0007669"/>
    <property type="project" value="InterPro"/>
</dbReference>
<name>A0A5P9QAF2_9MICO</name>
<dbReference type="Pfam" id="PF13531">
    <property type="entry name" value="SBP_bac_11"/>
    <property type="match status" value="1"/>
</dbReference>
<dbReference type="OrthoDB" id="9802127at2"/>
<accession>A0A5P9QAF2</accession>
<dbReference type="EMBL" id="CP045529">
    <property type="protein sequence ID" value="QFU98032.1"/>
    <property type="molecule type" value="Genomic_DNA"/>
</dbReference>
<dbReference type="Gene3D" id="3.40.190.10">
    <property type="entry name" value="Periplasmic binding protein-like II"/>
    <property type="match status" value="2"/>
</dbReference>
<reference evidence="7 8" key="1">
    <citation type="submission" date="2019-10" db="EMBL/GenBank/DDBJ databases">
        <title>Genome sequence of Luteimicrobium xylanilyticum HY-24.</title>
        <authorList>
            <person name="Kim D.Y."/>
            <person name="Park H.-Y."/>
        </authorList>
    </citation>
    <scope>NUCLEOTIDE SEQUENCE [LARGE SCALE GENOMIC DNA]</scope>
    <source>
        <strain evidence="7 8">HY-24</strain>
    </source>
</reference>
<keyword evidence="3" id="KW-0813">Transport</keyword>
<dbReference type="AlphaFoldDB" id="A0A5P9QAF2"/>
<evidence type="ECO:0000256" key="3">
    <source>
        <dbReference type="ARBA" id="ARBA00022448"/>
    </source>
</evidence>
<evidence type="ECO:0000313" key="7">
    <source>
        <dbReference type="EMBL" id="QFU98032.1"/>
    </source>
</evidence>
<gene>
    <name evidence="7" type="ORF">KDY119_01538</name>
</gene>
<proteinExistence type="inferred from homology"/>
<feature type="chain" id="PRO_5024803538" evidence="6">
    <location>
        <begin position="35"/>
        <end position="336"/>
    </location>
</feature>
<evidence type="ECO:0000256" key="1">
    <source>
        <dbReference type="ARBA" id="ARBA00004418"/>
    </source>
</evidence>
<dbReference type="GO" id="GO:1902358">
    <property type="term" value="P:sulfate transmembrane transport"/>
    <property type="evidence" value="ECO:0007669"/>
    <property type="project" value="InterPro"/>
</dbReference>
<dbReference type="Proteomes" id="UP000326702">
    <property type="component" value="Chromosome"/>
</dbReference>
<evidence type="ECO:0000256" key="2">
    <source>
        <dbReference type="ARBA" id="ARBA00006099"/>
    </source>
</evidence>